<keyword evidence="2 3" id="KW-0786">Thiamine pyrophosphate</keyword>
<dbReference type="InterPro" id="IPR012000">
    <property type="entry name" value="Thiamin_PyroP_enz_cen_dom"/>
</dbReference>
<dbReference type="Pfam" id="PF02776">
    <property type="entry name" value="TPP_enzyme_N"/>
    <property type="match status" value="1"/>
</dbReference>
<feature type="region of interest" description="Disordered" evidence="4">
    <location>
        <begin position="16"/>
        <end position="45"/>
    </location>
</feature>
<feature type="compositionally biased region" description="Low complexity" evidence="4">
    <location>
        <begin position="23"/>
        <end position="37"/>
    </location>
</feature>
<comment type="similarity">
    <text evidence="1 3">Belongs to the TPP enzyme family.</text>
</comment>
<dbReference type="PANTHER" id="PTHR18968">
    <property type="entry name" value="THIAMINE PYROPHOSPHATE ENZYMES"/>
    <property type="match status" value="1"/>
</dbReference>
<dbReference type="PANTHER" id="PTHR18968:SF13">
    <property type="entry name" value="ACETOLACTATE SYNTHASE CATALYTIC SUBUNIT, MITOCHONDRIAL"/>
    <property type="match status" value="1"/>
</dbReference>
<dbReference type="GO" id="GO:0009097">
    <property type="term" value="P:isoleucine biosynthetic process"/>
    <property type="evidence" value="ECO:0007669"/>
    <property type="project" value="TreeGrafter"/>
</dbReference>
<feature type="domain" description="Thiamine pyrophosphate enzyme TPP-binding" evidence="6">
    <location>
        <begin position="440"/>
        <end position="586"/>
    </location>
</feature>
<gene>
    <name evidence="8" type="ORF">DVK44_33600</name>
</gene>
<dbReference type="EMBL" id="CP031194">
    <property type="protein sequence ID" value="AXG81849.1"/>
    <property type="molecule type" value="Genomic_DNA"/>
</dbReference>
<dbReference type="GO" id="GO:0050660">
    <property type="term" value="F:flavin adenine dinucleotide binding"/>
    <property type="evidence" value="ECO:0007669"/>
    <property type="project" value="TreeGrafter"/>
</dbReference>
<dbReference type="Gene3D" id="3.40.50.970">
    <property type="match status" value="2"/>
</dbReference>
<keyword evidence="9" id="KW-1185">Reference proteome</keyword>
<dbReference type="SUPFAM" id="SSF52518">
    <property type="entry name" value="Thiamin diphosphate-binding fold (THDP-binding)"/>
    <property type="match status" value="2"/>
</dbReference>
<dbReference type="InterPro" id="IPR045229">
    <property type="entry name" value="TPP_enz"/>
</dbReference>
<dbReference type="GO" id="GO:0003984">
    <property type="term" value="F:acetolactate synthase activity"/>
    <property type="evidence" value="ECO:0007669"/>
    <property type="project" value="TreeGrafter"/>
</dbReference>
<dbReference type="InterPro" id="IPR029035">
    <property type="entry name" value="DHS-like_NAD/FAD-binding_dom"/>
</dbReference>
<proteinExistence type="inferred from homology"/>
<dbReference type="InterPro" id="IPR029061">
    <property type="entry name" value="THDP-binding"/>
</dbReference>
<dbReference type="CDD" id="cd00568">
    <property type="entry name" value="TPP_enzymes"/>
    <property type="match status" value="1"/>
</dbReference>
<dbReference type="Gene3D" id="3.40.50.1220">
    <property type="entry name" value="TPP-binding domain"/>
    <property type="match status" value="1"/>
</dbReference>
<dbReference type="Proteomes" id="UP000253868">
    <property type="component" value="Chromosome"/>
</dbReference>
<reference evidence="9" key="1">
    <citation type="submission" date="2018-07" db="EMBL/GenBank/DDBJ databases">
        <authorList>
            <person name="Zhao J."/>
        </authorList>
    </citation>
    <scope>NUCLEOTIDE SEQUENCE [LARGE SCALE GENOMIC DNA]</scope>
    <source>
        <strain evidence="9">GSSD-12</strain>
    </source>
</reference>
<dbReference type="AlphaFoldDB" id="A0A345HYS5"/>
<dbReference type="InterPro" id="IPR012001">
    <property type="entry name" value="Thiamin_PyroP_enz_TPP-bd_dom"/>
</dbReference>
<evidence type="ECO:0000313" key="8">
    <source>
        <dbReference type="EMBL" id="AXG81849.1"/>
    </source>
</evidence>
<dbReference type="Pfam" id="PF00205">
    <property type="entry name" value="TPP_enzyme_M"/>
    <property type="match status" value="1"/>
</dbReference>
<evidence type="ECO:0000313" key="9">
    <source>
        <dbReference type="Proteomes" id="UP000253868"/>
    </source>
</evidence>
<dbReference type="GO" id="GO:0005948">
    <property type="term" value="C:acetolactate synthase complex"/>
    <property type="evidence" value="ECO:0007669"/>
    <property type="project" value="TreeGrafter"/>
</dbReference>
<dbReference type="KEGG" id="spad:DVK44_33600"/>
<dbReference type="OrthoDB" id="3203527at2"/>
<organism evidence="8 9">
    <name type="scientific">Streptomyces paludis</name>
    <dbReference type="NCBI Taxonomy" id="2282738"/>
    <lineage>
        <taxon>Bacteria</taxon>
        <taxon>Bacillati</taxon>
        <taxon>Actinomycetota</taxon>
        <taxon>Actinomycetes</taxon>
        <taxon>Kitasatosporales</taxon>
        <taxon>Streptomycetaceae</taxon>
        <taxon>Streptomyces</taxon>
    </lineage>
</organism>
<accession>A0A345HYS5</accession>
<evidence type="ECO:0000259" key="6">
    <source>
        <dbReference type="Pfam" id="PF02775"/>
    </source>
</evidence>
<dbReference type="SUPFAM" id="SSF52467">
    <property type="entry name" value="DHS-like NAD/FAD-binding domain"/>
    <property type="match status" value="1"/>
</dbReference>
<evidence type="ECO:0000259" key="7">
    <source>
        <dbReference type="Pfam" id="PF02776"/>
    </source>
</evidence>
<dbReference type="GO" id="GO:0030976">
    <property type="term" value="F:thiamine pyrophosphate binding"/>
    <property type="evidence" value="ECO:0007669"/>
    <property type="project" value="InterPro"/>
</dbReference>
<feature type="domain" description="Thiamine pyrophosphate enzyme central" evidence="5">
    <location>
        <begin position="236"/>
        <end position="373"/>
    </location>
</feature>
<protein>
    <submittedName>
        <fullName evidence="8">Thiamine pyrophosphate-binding protein</fullName>
    </submittedName>
</protein>
<evidence type="ECO:0000256" key="1">
    <source>
        <dbReference type="ARBA" id="ARBA00007812"/>
    </source>
</evidence>
<sequence length="614" mass="63568">MTHRRRRVSARAPFSGVSVYDVQPQHQPHAPAAAEDPGPAPRTRRGCDALVDALVAGGVTTLFGVPGDTGVALYDALYERADDIRHILARDERHAASMADAYARSGNRVGVVEVSSGGGTTYVVGGLGEAYAAGVPVLLITSDIHAASRGTGALTEIDQVALFSAVTKWTRVAESADDLPELVARALREAVSGRPAPVALIVPENVLDAPTRARPAPDAAAPALPARRPGAPAAAVAEAARLLSRARRPAVLAGSGVHVSGAWRSLEELAATVGAAVATSIHGKGAVGGDCPWSVGVVGNNGALPGANALLREADTVLLVGTRANATDTNSWTGPARGGVPVIQIDIDPGRAGRNFPGAIALPGDADTVLRQLLAEVIPVDDSERALRLTAVRAAAQTPAPAARPVEPAPGDGPRLLPDEVVRVVCAGLPAGTPVIADPGTPTPNVAAYWKQREAGREVIVPRGHGPMGYAIPAAVGVAMARPGTPLVSFTADGSFAMACGELETVSRLEVPVLFVQFTNHSLGWIKMLQHLYSGRRYFGVDPGTIDAVAVARACGVEAHTVGSTAELQERVADFAERPRPVYLDVEVPHMIDYTPPVPAWDRGPAGNAERPVY</sequence>
<dbReference type="Pfam" id="PF02775">
    <property type="entry name" value="TPP_enzyme_C"/>
    <property type="match status" value="1"/>
</dbReference>
<evidence type="ECO:0000259" key="5">
    <source>
        <dbReference type="Pfam" id="PF00205"/>
    </source>
</evidence>
<evidence type="ECO:0000256" key="4">
    <source>
        <dbReference type="SAM" id="MobiDB-lite"/>
    </source>
</evidence>
<evidence type="ECO:0000256" key="3">
    <source>
        <dbReference type="RuleBase" id="RU362132"/>
    </source>
</evidence>
<name>A0A345HYS5_9ACTN</name>
<evidence type="ECO:0000256" key="2">
    <source>
        <dbReference type="ARBA" id="ARBA00023052"/>
    </source>
</evidence>
<dbReference type="GO" id="GO:0009099">
    <property type="term" value="P:L-valine biosynthetic process"/>
    <property type="evidence" value="ECO:0007669"/>
    <property type="project" value="TreeGrafter"/>
</dbReference>
<dbReference type="CDD" id="cd07035">
    <property type="entry name" value="TPP_PYR_POX_like"/>
    <property type="match status" value="1"/>
</dbReference>
<feature type="domain" description="Thiamine pyrophosphate enzyme N-terminal TPP-binding" evidence="7">
    <location>
        <begin position="45"/>
        <end position="162"/>
    </location>
</feature>
<dbReference type="GO" id="GO:0000287">
    <property type="term" value="F:magnesium ion binding"/>
    <property type="evidence" value="ECO:0007669"/>
    <property type="project" value="InterPro"/>
</dbReference>
<dbReference type="InterPro" id="IPR011766">
    <property type="entry name" value="TPP_enzyme_TPP-bd"/>
</dbReference>